<protein>
    <recommendedName>
        <fullName evidence="3">Transposase</fullName>
    </recommendedName>
</protein>
<name>A0ABX0MQV4_9BURK</name>
<keyword evidence="2" id="KW-1185">Reference proteome</keyword>
<gene>
    <name evidence="1" type="ORF">F1609_31250</name>
</gene>
<reference evidence="1 2" key="1">
    <citation type="submission" date="2019-09" db="EMBL/GenBank/DDBJ databases">
        <title>Taxonomy of Antarctic Massilia spp.: description of Massilia rubra sp. nov., Massilia aquatica sp. nov., Massilia mucilaginosa sp. nov., Massilia frigida sp. nov. isolated from streams, lakes and regoliths.</title>
        <authorList>
            <person name="Holochova P."/>
            <person name="Sedlacek I."/>
            <person name="Kralova S."/>
            <person name="Maslanova I."/>
            <person name="Busse H.-J."/>
            <person name="Stankova E."/>
            <person name="Vrbovska V."/>
            <person name="Kovarovic V."/>
            <person name="Bartak M."/>
            <person name="Svec P."/>
            <person name="Pantucek R."/>
        </authorList>
    </citation>
    <scope>NUCLEOTIDE SEQUENCE [LARGE SCALE GENOMIC DNA]</scope>
    <source>
        <strain evidence="1 2">CCM 8693</strain>
    </source>
</reference>
<evidence type="ECO:0000313" key="1">
    <source>
        <dbReference type="EMBL" id="NHZ44601.1"/>
    </source>
</evidence>
<comment type="caution">
    <text evidence="1">The sequence shown here is derived from an EMBL/GenBank/DDBJ whole genome shotgun (WGS) entry which is preliminary data.</text>
</comment>
<evidence type="ECO:0000313" key="2">
    <source>
        <dbReference type="Proteomes" id="UP000819052"/>
    </source>
</evidence>
<sequence length="91" mass="10365">MRRTAEGVYLSASNKYRKDYAAEQAWREDGRRLSTGRKVAHLFRVVMSVGRSLWWCGYSQGRHRENELLFEGAGAAPGRGKQVGAKRKPPR</sequence>
<evidence type="ECO:0008006" key="3">
    <source>
        <dbReference type="Google" id="ProtNLM"/>
    </source>
</evidence>
<organism evidence="1 2">
    <name type="scientific">Massilia aquatica</name>
    <dbReference type="NCBI Taxonomy" id="2609000"/>
    <lineage>
        <taxon>Bacteria</taxon>
        <taxon>Pseudomonadati</taxon>
        <taxon>Pseudomonadota</taxon>
        <taxon>Betaproteobacteria</taxon>
        <taxon>Burkholderiales</taxon>
        <taxon>Oxalobacteraceae</taxon>
        <taxon>Telluria group</taxon>
        <taxon>Massilia</taxon>
    </lineage>
</organism>
<dbReference type="Proteomes" id="UP000819052">
    <property type="component" value="Unassembled WGS sequence"/>
</dbReference>
<proteinExistence type="predicted"/>
<dbReference type="EMBL" id="VVIW01000035">
    <property type="protein sequence ID" value="NHZ44601.1"/>
    <property type="molecule type" value="Genomic_DNA"/>
</dbReference>
<accession>A0ABX0MQV4</accession>